<dbReference type="AlphaFoldDB" id="A0A4Y7WGB6"/>
<evidence type="ECO:0000256" key="12">
    <source>
        <dbReference type="ARBA" id="ARBA00047973"/>
    </source>
</evidence>
<evidence type="ECO:0000256" key="11">
    <source>
        <dbReference type="ARBA" id="ARBA00032305"/>
    </source>
</evidence>
<comment type="similarity">
    <text evidence="3">Belongs to the class II aldolase/RraA-like family.</text>
</comment>
<keyword evidence="13" id="KW-0479">Metal-binding</keyword>
<dbReference type="SUPFAM" id="SSF89562">
    <property type="entry name" value="RraA-like"/>
    <property type="match status" value="1"/>
</dbReference>
<keyword evidence="13" id="KW-0460">Magnesium</keyword>
<evidence type="ECO:0000256" key="7">
    <source>
        <dbReference type="ARBA" id="ARBA00016549"/>
    </source>
</evidence>
<feature type="binding site" evidence="13">
    <location>
        <position position="121"/>
    </location>
    <ligand>
        <name>substrate</name>
    </ligand>
</feature>
<dbReference type="EMBL" id="SNUX01000004">
    <property type="protein sequence ID" value="TES46667.1"/>
    <property type="molecule type" value="Genomic_DNA"/>
</dbReference>
<dbReference type="InterPro" id="IPR005493">
    <property type="entry name" value="RraA/RraA-like"/>
</dbReference>
<reference evidence="14 15" key="1">
    <citation type="submission" date="2019-03" db="EMBL/GenBank/DDBJ databases">
        <authorList>
            <person name="Liu G."/>
        </authorList>
    </citation>
    <scope>NUCLEOTIDE SEQUENCE [LARGE SCALE GENOMIC DNA]</scope>
    <source>
        <strain evidence="14 15">DSM 19099</strain>
    </source>
</reference>
<proteinExistence type="inferred from homology"/>
<gene>
    <name evidence="14" type="ORF">E2L03_18455</name>
</gene>
<dbReference type="GO" id="GO:0047443">
    <property type="term" value="F:4-hydroxy-4-methyl-2-oxoglutarate aldolase activity"/>
    <property type="evidence" value="ECO:0007669"/>
    <property type="project" value="UniProtKB-EC"/>
</dbReference>
<dbReference type="Proteomes" id="UP000298210">
    <property type="component" value="Unassembled WGS sequence"/>
</dbReference>
<evidence type="ECO:0000256" key="3">
    <source>
        <dbReference type="ARBA" id="ARBA00008621"/>
    </source>
</evidence>
<feature type="binding site" evidence="13">
    <location>
        <begin position="99"/>
        <end position="102"/>
    </location>
    <ligand>
        <name>substrate</name>
    </ligand>
</feature>
<dbReference type="EC" id="4.1.3.17" evidence="5"/>
<evidence type="ECO:0000256" key="4">
    <source>
        <dbReference type="ARBA" id="ARBA00011233"/>
    </source>
</evidence>
<dbReference type="GO" id="GO:0046872">
    <property type="term" value="F:metal ion binding"/>
    <property type="evidence" value="ECO:0007669"/>
    <property type="project" value="UniProtKB-KW"/>
</dbReference>
<protein>
    <recommendedName>
        <fullName evidence="7">Putative 4-hydroxy-4-methyl-2-oxoglutarate aldolase</fullName>
        <ecNumber evidence="6">4.1.1.112</ecNumber>
        <ecNumber evidence="5">4.1.3.17</ecNumber>
    </recommendedName>
    <alternativeName>
        <fullName evidence="11">Oxaloacetate decarboxylase</fullName>
    </alternativeName>
    <alternativeName>
        <fullName evidence="9">Regulator of ribonuclease activity homolog</fullName>
    </alternativeName>
    <alternativeName>
        <fullName evidence="10">RraA-like protein</fullName>
    </alternativeName>
</protein>
<dbReference type="PANTHER" id="PTHR33254:SF4">
    <property type="entry name" value="4-HYDROXY-4-METHYL-2-OXOGLUTARATE ALDOLASE 3-RELATED"/>
    <property type="match status" value="1"/>
</dbReference>
<comment type="catalytic activity">
    <reaction evidence="1">
        <text>4-hydroxy-4-methyl-2-oxoglutarate = 2 pyruvate</text>
        <dbReference type="Rhea" id="RHEA:22748"/>
        <dbReference type="ChEBI" id="CHEBI:15361"/>
        <dbReference type="ChEBI" id="CHEBI:58276"/>
        <dbReference type="EC" id="4.1.3.17"/>
    </reaction>
</comment>
<evidence type="ECO:0000256" key="5">
    <source>
        <dbReference type="ARBA" id="ARBA00012213"/>
    </source>
</evidence>
<evidence type="ECO:0000256" key="6">
    <source>
        <dbReference type="ARBA" id="ARBA00012947"/>
    </source>
</evidence>
<comment type="caution">
    <text evidence="14">The sequence shown here is derived from an EMBL/GenBank/DDBJ whole genome shotgun (WGS) entry which is preliminary data.</text>
</comment>
<evidence type="ECO:0000313" key="14">
    <source>
        <dbReference type="EMBL" id="TES46667.1"/>
    </source>
</evidence>
<comment type="function">
    <text evidence="8">Catalyzes the aldol cleavage of 4-hydroxy-4-methyl-2-oxoglutarate (HMG) into 2 molecules of pyruvate. Also contains a secondary oxaloacetate (OAA) decarboxylase activity due to the common pyruvate enolate transition state formed following C-C bond cleavage in the retro-aldol and decarboxylation reactions.</text>
</comment>
<evidence type="ECO:0000256" key="10">
    <source>
        <dbReference type="ARBA" id="ARBA00030169"/>
    </source>
</evidence>
<dbReference type="InterPro" id="IPR036704">
    <property type="entry name" value="RraA/RraA-like_sf"/>
</dbReference>
<evidence type="ECO:0000256" key="9">
    <source>
        <dbReference type="ARBA" id="ARBA00029596"/>
    </source>
</evidence>
<comment type="cofactor">
    <cofactor evidence="2">
        <name>a divalent metal cation</name>
        <dbReference type="ChEBI" id="CHEBI:60240"/>
    </cofactor>
</comment>
<evidence type="ECO:0000313" key="15">
    <source>
        <dbReference type="Proteomes" id="UP000298210"/>
    </source>
</evidence>
<comment type="catalytic activity">
    <reaction evidence="12">
        <text>oxaloacetate + H(+) = pyruvate + CO2</text>
        <dbReference type="Rhea" id="RHEA:15641"/>
        <dbReference type="ChEBI" id="CHEBI:15361"/>
        <dbReference type="ChEBI" id="CHEBI:15378"/>
        <dbReference type="ChEBI" id="CHEBI:16452"/>
        <dbReference type="ChEBI" id="CHEBI:16526"/>
        <dbReference type="EC" id="4.1.1.112"/>
    </reaction>
</comment>
<evidence type="ECO:0000256" key="2">
    <source>
        <dbReference type="ARBA" id="ARBA00001968"/>
    </source>
</evidence>
<evidence type="ECO:0000256" key="1">
    <source>
        <dbReference type="ARBA" id="ARBA00001342"/>
    </source>
</evidence>
<evidence type="ECO:0000256" key="8">
    <source>
        <dbReference type="ARBA" id="ARBA00025046"/>
    </source>
</evidence>
<dbReference type="NCBIfam" id="NF004850">
    <property type="entry name" value="PRK06201.1"/>
    <property type="match status" value="1"/>
</dbReference>
<dbReference type="Pfam" id="PF03737">
    <property type="entry name" value="RraA-like"/>
    <property type="match status" value="1"/>
</dbReference>
<dbReference type="EC" id="4.1.1.112" evidence="6"/>
<organism evidence="14 15">
    <name type="scientific">Shouchella lehensis</name>
    <dbReference type="NCBI Taxonomy" id="300825"/>
    <lineage>
        <taxon>Bacteria</taxon>
        <taxon>Bacillati</taxon>
        <taxon>Bacillota</taxon>
        <taxon>Bacilli</taxon>
        <taxon>Bacillales</taxon>
        <taxon>Bacillaceae</taxon>
        <taxon>Shouchella</taxon>
    </lineage>
</organism>
<feature type="binding site" evidence="13">
    <location>
        <position position="122"/>
    </location>
    <ligand>
        <name>Mg(2+)</name>
        <dbReference type="ChEBI" id="CHEBI:18420"/>
    </ligand>
</feature>
<dbReference type="CDD" id="cd16841">
    <property type="entry name" value="RraA_family"/>
    <property type="match status" value="1"/>
</dbReference>
<name>A0A4Y7WGB6_9BACI</name>
<dbReference type="GO" id="GO:0008948">
    <property type="term" value="F:oxaloacetate decarboxylase activity"/>
    <property type="evidence" value="ECO:0007669"/>
    <property type="project" value="UniProtKB-EC"/>
</dbReference>
<comment type="subunit">
    <text evidence="4">Homotrimer.</text>
</comment>
<dbReference type="PANTHER" id="PTHR33254">
    <property type="entry name" value="4-HYDROXY-4-METHYL-2-OXOGLUTARATE ALDOLASE 3-RELATED"/>
    <property type="match status" value="1"/>
</dbReference>
<dbReference type="Gene3D" id="3.50.30.40">
    <property type="entry name" value="Ribonuclease E inhibitor RraA/RraA-like"/>
    <property type="match status" value="1"/>
</dbReference>
<comment type="cofactor">
    <cofactor evidence="13">
        <name>Mg(2+)</name>
        <dbReference type="ChEBI" id="CHEBI:18420"/>
    </cofactor>
</comment>
<accession>A0A4Y7WGB6</accession>
<sequence length="232" mass="25570">MFMSVGKRIYTNRENLNPALVDCFREYPSANVSDCMERLYSMNAYIKPFGKQKRLLGQALTVKASIADNMLFHQALLMAQPGDVIVVEAGRDMNHSICGDIMYSIAKSKNIAGFVVDGCIRDVDYLQKEDFPVFAAGVTGRGPYKNGPGEVNVDISCGGQVVHPGDIILGDEDGIVVIPPQEAEGILAKVETLLNNENQSMEIIQSGNWEESALAKNIEKHLEENGYKFIHE</sequence>
<evidence type="ECO:0000256" key="13">
    <source>
        <dbReference type="PIRSR" id="PIRSR605493-1"/>
    </source>
</evidence>